<evidence type="ECO:0000313" key="2">
    <source>
        <dbReference type="Proteomes" id="UP000000486"/>
    </source>
</evidence>
<organism evidence="1 2">
    <name type="scientific">Listeria monocytogenes serotype 4a (strain M7)</name>
    <dbReference type="NCBI Taxonomy" id="1030009"/>
    <lineage>
        <taxon>Bacteria</taxon>
        <taxon>Bacillati</taxon>
        <taxon>Bacillota</taxon>
        <taxon>Bacilli</taxon>
        <taxon>Bacillales</taxon>
        <taxon>Listeriaceae</taxon>
        <taxon>Listeria</taxon>
    </lineage>
</organism>
<gene>
    <name evidence="1" type="ordered locus">LMM7_2401</name>
</gene>
<dbReference type="KEGG" id="lmq:LMM7_2401"/>
<proteinExistence type="predicted"/>
<accession>A0A0E0UYK2</accession>
<sequence length="145" mass="16430">MSTGFRDSLFGSFSYAQGIYKGMISVSSIEIEVLILIDSENIQTLHEIYSQINLLSMESKKIASKLLINSINTELLNEEINKSLEVNELYQKMDLKRIIIPMKGFYRFIYEINSIVNAGIITVSGNTDIGLTNVELENIESIEIR</sequence>
<dbReference type="Proteomes" id="UP000000486">
    <property type="component" value="Chromosome"/>
</dbReference>
<dbReference type="EMBL" id="CP002816">
    <property type="protein sequence ID" value="AEH93406.1"/>
    <property type="molecule type" value="Genomic_DNA"/>
</dbReference>
<dbReference type="PATRIC" id="fig|1030009.3.peg.2388"/>
<evidence type="ECO:0000313" key="1">
    <source>
        <dbReference type="EMBL" id="AEH93406.1"/>
    </source>
</evidence>
<dbReference type="RefSeq" id="WP_012580828.1">
    <property type="nucleotide sequence ID" value="NC_017537.1"/>
</dbReference>
<dbReference type="HOGENOM" id="CLU_1784510_0_0_9"/>
<reference evidence="1 2" key="1">
    <citation type="journal article" date="2011" name="J. Bacteriol.">
        <title>Genome sequence of the nonpathogenic Listeria monocytogenes serovar 4a strain M7.</title>
        <authorList>
            <person name="Chen J."/>
            <person name="Xia Y."/>
            <person name="Cheng C."/>
            <person name="Fang C."/>
            <person name="Shan Y."/>
            <person name="Jin G."/>
            <person name="Fang W."/>
        </authorList>
    </citation>
    <scope>NUCLEOTIDE SEQUENCE [LARGE SCALE GENOMIC DNA]</scope>
    <source>
        <strain evidence="1 2">M7</strain>
    </source>
</reference>
<protein>
    <submittedName>
        <fullName evidence="1">Uncharacterized protein</fullName>
    </submittedName>
</protein>
<dbReference type="AlphaFoldDB" id="A0A0E0UYK2"/>
<name>A0A0E0UYK2_LISMM</name>